<gene>
    <name evidence="2" type="ORF">KP509_12G096800</name>
</gene>
<dbReference type="EMBL" id="CM035417">
    <property type="protein sequence ID" value="KAH7424243.1"/>
    <property type="molecule type" value="Genomic_DNA"/>
</dbReference>
<evidence type="ECO:0000313" key="3">
    <source>
        <dbReference type="Proteomes" id="UP000825935"/>
    </source>
</evidence>
<organism evidence="2 3">
    <name type="scientific">Ceratopteris richardii</name>
    <name type="common">Triangle waterfern</name>
    <dbReference type="NCBI Taxonomy" id="49495"/>
    <lineage>
        <taxon>Eukaryota</taxon>
        <taxon>Viridiplantae</taxon>
        <taxon>Streptophyta</taxon>
        <taxon>Embryophyta</taxon>
        <taxon>Tracheophyta</taxon>
        <taxon>Polypodiopsida</taxon>
        <taxon>Polypodiidae</taxon>
        <taxon>Polypodiales</taxon>
        <taxon>Pteridineae</taxon>
        <taxon>Pteridaceae</taxon>
        <taxon>Parkerioideae</taxon>
        <taxon>Ceratopteris</taxon>
    </lineage>
</organism>
<name>A0A8T2TR30_CERRI</name>
<dbReference type="PANTHER" id="PTHR31896:SF64">
    <property type="entry name" value="TRICHOTHECENE 3-O-ACETYLTRANSFERASE"/>
    <property type="match status" value="1"/>
</dbReference>
<protein>
    <submittedName>
        <fullName evidence="2">Uncharacterized protein</fullName>
    </submittedName>
</protein>
<dbReference type="GO" id="GO:0016740">
    <property type="term" value="F:transferase activity"/>
    <property type="evidence" value="ECO:0007669"/>
    <property type="project" value="UniProtKB-KW"/>
</dbReference>
<comment type="caution">
    <text evidence="2">The sequence shown here is derived from an EMBL/GenBank/DDBJ whole genome shotgun (WGS) entry which is preliminary data.</text>
</comment>
<dbReference type="Pfam" id="PF02458">
    <property type="entry name" value="Transferase"/>
    <property type="match status" value="1"/>
</dbReference>
<dbReference type="Gene3D" id="3.30.559.10">
    <property type="entry name" value="Chloramphenicol acetyltransferase-like domain"/>
    <property type="match status" value="2"/>
</dbReference>
<dbReference type="PANTHER" id="PTHR31896">
    <property type="entry name" value="FAMILY REGULATORY PROTEIN, PUTATIVE (AFU_ORTHOLOGUE AFUA_3G14730)-RELATED"/>
    <property type="match status" value="1"/>
</dbReference>
<evidence type="ECO:0000313" key="2">
    <source>
        <dbReference type="EMBL" id="KAH7424243.1"/>
    </source>
</evidence>
<keyword evidence="1" id="KW-0808">Transferase</keyword>
<dbReference type="InterPro" id="IPR051283">
    <property type="entry name" value="Sec_Metabolite_Acyltrans"/>
</dbReference>
<reference evidence="2" key="1">
    <citation type="submission" date="2021-08" db="EMBL/GenBank/DDBJ databases">
        <title>WGS assembly of Ceratopteris richardii.</title>
        <authorList>
            <person name="Marchant D.B."/>
            <person name="Chen G."/>
            <person name="Jenkins J."/>
            <person name="Shu S."/>
            <person name="Leebens-Mack J."/>
            <person name="Grimwood J."/>
            <person name="Schmutz J."/>
            <person name="Soltis P."/>
            <person name="Soltis D."/>
            <person name="Chen Z.-H."/>
        </authorList>
    </citation>
    <scope>NUCLEOTIDE SEQUENCE</scope>
    <source>
        <strain evidence="2">Whitten #5841</strain>
        <tissue evidence="2">Leaf</tissue>
    </source>
</reference>
<proteinExistence type="predicted"/>
<accession>A0A8T2TR30</accession>
<evidence type="ECO:0000256" key="1">
    <source>
        <dbReference type="ARBA" id="ARBA00022679"/>
    </source>
</evidence>
<sequence length="481" mass="53706">MRTQTEDMNKVRESTDKPITVEEVCLVRPNRASLQHQMYLSATDILMKSSKPPRTILFYPGEEDLNPVDHFATLKRGLSAVLVDYYPFAGRLVIDEESKRLALNCNDAGIELILARCDSVHFSDLTSANYVPRRFFRQLAPMDTFSSSDQVDVPVTAIQLTVFKGGMTVGIAIQHSVADGISVWMFTKALSDACRGQPSTGFGPLHYRCLLKPDTVMLNKFPLKCASPKPDIFPCIDDCDANGTHASGHGKQLFQVVLHFSREMIDTLKKACESPHASSISNPSQTCSFSTYQALSSYLWKRYILAKGFKGGTTVHLSILLDVRNRIVPPLTSAYCGNAIVRMFTISTAYDIATESLGATAARIRQTVRSTDDYWIKKFIMHLENGDLTRLPANVFRIRNAMHFPVYEAGDFGWGQPDRVRPPMSDLESRATWYPCKDSQGIDVLLAFSEKTYSRFFSAELYSQDPLDISKIGTRLSSASP</sequence>
<keyword evidence="3" id="KW-1185">Reference proteome</keyword>
<dbReference type="InterPro" id="IPR023213">
    <property type="entry name" value="CAT-like_dom_sf"/>
</dbReference>
<dbReference type="OrthoDB" id="1862401at2759"/>
<dbReference type="Proteomes" id="UP000825935">
    <property type="component" value="Chromosome 12"/>
</dbReference>
<dbReference type="AlphaFoldDB" id="A0A8T2TR30"/>